<evidence type="ECO:0000313" key="1">
    <source>
        <dbReference type="WBParaSite" id="TASK_0000302101-mRNA-1"/>
    </source>
</evidence>
<dbReference type="AlphaFoldDB" id="A0A0R3W027"/>
<name>A0A0R3W027_TAEAS</name>
<sequence length="116" mass="12419">LAGLDIDVTSGARQGQGRLQGQLECLDISTANDVTSGARRGQGRLQAQLAGLDIDPRRVEGQMTTSPVALDGVNVDSKTRRVEGQMTSPVALDGVKVDSKPNWRAWISIHGELKVR</sequence>
<dbReference type="WBParaSite" id="TASK_0000302101-mRNA-1">
    <property type="protein sequence ID" value="TASK_0000302101-mRNA-1"/>
    <property type="gene ID" value="TASK_0000302101"/>
</dbReference>
<proteinExistence type="predicted"/>
<reference evidence="1" key="1">
    <citation type="submission" date="2017-02" db="UniProtKB">
        <authorList>
            <consortium name="WormBaseParasite"/>
        </authorList>
    </citation>
    <scope>IDENTIFICATION</scope>
</reference>
<protein>
    <submittedName>
        <fullName evidence="1">AsmA family protein</fullName>
    </submittedName>
</protein>
<organism evidence="1">
    <name type="scientific">Taenia asiatica</name>
    <name type="common">Asian tapeworm</name>
    <dbReference type="NCBI Taxonomy" id="60517"/>
    <lineage>
        <taxon>Eukaryota</taxon>
        <taxon>Metazoa</taxon>
        <taxon>Spiralia</taxon>
        <taxon>Lophotrochozoa</taxon>
        <taxon>Platyhelminthes</taxon>
        <taxon>Cestoda</taxon>
        <taxon>Eucestoda</taxon>
        <taxon>Cyclophyllidea</taxon>
        <taxon>Taeniidae</taxon>
        <taxon>Taenia</taxon>
    </lineage>
</organism>
<accession>A0A0R3W027</accession>